<reference evidence="8 9" key="1">
    <citation type="submission" date="2017-06" db="EMBL/GenBank/DDBJ databases">
        <title>Raineya orbicola gen. nov., sp. nov. a slightly thermophilic bacterium of the phylum Bacteroidetes and the description of Raineyaceae fam. nov.</title>
        <authorList>
            <person name="Albuquerque L."/>
            <person name="Polonia A.R.M."/>
            <person name="Barroso C."/>
            <person name="Froufe H.J.C."/>
            <person name="Lage O."/>
            <person name="Lobo-Da-Cunha A."/>
            <person name="Egas C."/>
            <person name="Da Costa M.S."/>
        </authorList>
    </citation>
    <scope>NUCLEOTIDE SEQUENCE [LARGE SCALE GENOMIC DNA]</scope>
    <source>
        <strain evidence="8 9">SPSPC-11</strain>
    </source>
</reference>
<comment type="cofactor">
    <cofactor evidence="1 7">
        <name>Mg(2+)</name>
        <dbReference type="ChEBI" id="CHEBI:18420"/>
    </cofactor>
</comment>
<accession>A0A2N3II29</accession>
<comment type="subcellular location">
    <subcellularLocation>
        <location evidence="7">Cytoplasm</location>
    </subcellularLocation>
</comment>
<dbReference type="InterPro" id="IPR008162">
    <property type="entry name" value="Pyrophosphatase"/>
</dbReference>
<keyword evidence="5 7" id="KW-0460">Magnesium</keyword>
<evidence type="ECO:0000256" key="3">
    <source>
        <dbReference type="ARBA" id="ARBA00022723"/>
    </source>
</evidence>
<dbReference type="AlphaFoldDB" id="A0A2N3II29"/>
<protein>
    <recommendedName>
        <fullName evidence="7">Inorganic pyrophosphatase</fullName>
        <ecNumber evidence="7">3.6.1.1</ecNumber>
    </recommendedName>
    <alternativeName>
        <fullName evidence="7">Pyrophosphate phospho-hydrolase</fullName>
        <shortName evidence="7">PPase</shortName>
    </alternativeName>
</protein>
<comment type="caution">
    <text evidence="8">The sequence shown here is derived from an EMBL/GenBank/DDBJ whole genome shotgun (WGS) entry which is preliminary data.</text>
</comment>
<dbReference type="EMBL" id="NKXO01000013">
    <property type="protein sequence ID" value="PKQ69941.1"/>
    <property type="molecule type" value="Genomic_DNA"/>
</dbReference>
<feature type="binding site" evidence="7">
    <location>
        <position position="103"/>
    </location>
    <ligand>
        <name>Mg(2+)</name>
        <dbReference type="ChEBI" id="CHEBI:18420"/>
        <label>1</label>
    </ligand>
</feature>
<evidence type="ECO:0000256" key="4">
    <source>
        <dbReference type="ARBA" id="ARBA00022801"/>
    </source>
</evidence>
<evidence type="ECO:0000256" key="5">
    <source>
        <dbReference type="ARBA" id="ARBA00022842"/>
    </source>
</evidence>
<gene>
    <name evidence="7" type="primary">ppa</name>
    <name evidence="8" type="ORF">Rain11_1006</name>
</gene>
<dbReference type="GO" id="GO:0004427">
    <property type="term" value="F:inorganic diphosphate phosphatase activity"/>
    <property type="evidence" value="ECO:0007669"/>
    <property type="project" value="UniProtKB-UniRule"/>
</dbReference>
<dbReference type="EC" id="3.6.1.1" evidence="7"/>
<feature type="binding site" evidence="7">
    <location>
        <position position="71"/>
    </location>
    <ligand>
        <name>Mg(2+)</name>
        <dbReference type="ChEBI" id="CHEBI:18420"/>
        <label>1</label>
    </ligand>
</feature>
<dbReference type="GO" id="GO:0005737">
    <property type="term" value="C:cytoplasm"/>
    <property type="evidence" value="ECO:0007669"/>
    <property type="project" value="UniProtKB-SubCell"/>
</dbReference>
<keyword evidence="4 7" id="KW-0378">Hydrolase</keyword>
<feature type="binding site" evidence="7">
    <location>
        <position position="56"/>
    </location>
    <ligand>
        <name>substrate</name>
    </ligand>
</feature>
<evidence type="ECO:0000313" key="9">
    <source>
        <dbReference type="Proteomes" id="UP000233387"/>
    </source>
</evidence>
<dbReference type="RefSeq" id="WP_101358273.1">
    <property type="nucleotide sequence ID" value="NZ_NKXO01000013.1"/>
</dbReference>
<proteinExistence type="inferred from homology"/>
<dbReference type="Gene3D" id="3.90.80.10">
    <property type="entry name" value="Inorganic pyrophosphatase"/>
    <property type="match status" value="1"/>
</dbReference>
<comment type="similarity">
    <text evidence="7">Belongs to the PPase family.</text>
</comment>
<sequence length="177" mass="20197">MNPWHDVPVGDKPPEIVNAIIEIPKGSKGKFEIHKPTGLLMLDRVLFSAVHYPANYGFIPQTYCDDKDPLDILVIMSIDLPHLCMVDAKVIGVMRMIDQGEADDKIIAVAQYDMSVNHINDISELPPHTTVEIRRFFEDYKKLENKKVIVEEFLGKTEAMQIVQESIELYQKTFGKQ</sequence>
<evidence type="ECO:0000313" key="8">
    <source>
        <dbReference type="EMBL" id="PKQ69941.1"/>
    </source>
</evidence>
<feature type="binding site" evidence="7">
    <location>
        <position position="140"/>
    </location>
    <ligand>
        <name>substrate</name>
    </ligand>
</feature>
<dbReference type="Proteomes" id="UP000233387">
    <property type="component" value="Unassembled WGS sequence"/>
</dbReference>
<evidence type="ECO:0000256" key="1">
    <source>
        <dbReference type="ARBA" id="ARBA00001946"/>
    </source>
</evidence>
<dbReference type="FunFam" id="3.90.80.10:FF:000003">
    <property type="entry name" value="Inorganic pyrophosphatase"/>
    <property type="match status" value="1"/>
</dbReference>
<dbReference type="InterPro" id="IPR036649">
    <property type="entry name" value="Pyrophosphatase_sf"/>
</dbReference>
<keyword evidence="2 7" id="KW-0963">Cytoplasm</keyword>
<evidence type="ECO:0000256" key="6">
    <source>
        <dbReference type="ARBA" id="ARBA00047820"/>
    </source>
</evidence>
<keyword evidence="3 7" id="KW-0479">Metal-binding</keyword>
<feature type="binding site" evidence="7">
    <location>
        <position position="66"/>
    </location>
    <ligand>
        <name>Mg(2+)</name>
        <dbReference type="ChEBI" id="CHEBI:18420"/>
        <label>1</label>
    </ligand>
</feature>
<feature type="binding site" evidence="7">
    <location>
        <position position="71"/>
    </location>
    <ligand>
        <name>Mg(2+)</name>
        <dbReference type="ChEBI" id="CHEBI:18420"/>
        <label>2</label>
    </ligand>
</feature>
<dbReference type="OrthoDB" id="5187599at2"/>
<dbReference type="SUPFAM" id="SSF50324">
    <property type="entry name" value="Inorganic pyrophosphatase"/>
    <property type="match status" value="1"/>
</dbReference>
<feature type="binding site" evidence="7">
    <location>
        <position position="30"/>
    </location>
    <ligand>
        <name>substrate</name>
    </ligand>
</feature>
<dbReference type="Pfam" id="PF00719">
    <property type="entry name" value="Pyrophosphatase"/>
    <property type="match status" value="1"/>
</dbReference>
<dbReference type="HAMAP" id="MF_00209">
    <property type="entry name" value="Inorganic_PPase"/>
    <property type="match status" value="1"/>
</dbReference>
<dbReference type="GO" id="GO:0006796">
    <property type="term" value="P:phosphate-containing compound metabolic process"/>
    <property type="evidence" value="ECO:0007669"/>
    <property type="project" value="InterPro"/>
</dbReference>
<dbReference type="GO" id="GO:0000287">
    <property type="term" value="F:magnesium ion binding"/>
    <property type="evidence" value="ECO:0007669"/>
    <property type="project" value="UniProtKB-UniRule"/>
</dbReference>
<comment type="subunit">
    <text evidence="7">Homohexamer.</text>
</comment>
<comment type="catalytic activity">
    <reaction evidence="6 7">
        <text>diphosphate + H2O = 2 phosphate + H(+)</text>
        <dbReference type="Rhea" id="RHEA:24576"/>
        <dbReference type="ChEBI" id="CHEBI:15377"/>
        <dbReference type="ChEBI" id="CHEBI:15378"/>
        <dbReference type="ChEBI" id="CHEBI:33019"/>
        <dbReference type="ChEBI" id="CHEBI:43474"/>
        <dbReference type="EC" id="3.6.1.1"/>
    </reaction>
</comment>
<name>A0A2N3II29_9BACT</name>
<keyword evidence="9" id="KW-1185">Reference proteome</keyword>
<organism evidence="8 9">
    <name type="scientific">Raineya orbicola</name>
    <dbReference type="NCBI Taxonomy" id="2016530"/>
    <lineage>
        <taxon>Bacteria</taxon>
        <taxon>Pseudomonadati</taxon>
        <taxon>Bacteroidota</taxon>
        <taxon>Cytophagia</taxon>
        <taxon>Cytophagales</taxon>
        <taxon>Raineyaceae</taxon>
        <taxon>Raineya</taxon>
    </lineage>
</organism>
<feature type="binding site" evidence="7">
    <location>
        <position position="44"/>
    </location>
    <ligand>
        <name>substrate</name>
    </ligand>
</feature>
<evidence type="ECO:0000256" key="7">
    <source>
        <dbReference type="HAMAP-Rule" id="MF_00209"/>
    </source>
</evidence>
<comment type="function">
    <text evidence="7">Catalyzes the hydrolysis of inorganic pyrophosphate (PPi) forming two phosphate ions.</text>
</comment>
<dbReference type="PANTHER" id="PTHR10286">
    <property type="entry name" value="INORGANIC PYROPHOSPHATASE"/>
    <property type="match status" value="1"/>
</dbReference>
<dbReference type="CDD" id="cd00412">
    <property type="entry name" value="pyrophosphatase"/>
    <property type="match status" value="1"/>
</dbReference>
<evidence type="ECO:0000256" key="2">
    <source>
        <dbReference type="ARBA" id="ARBA00022490"/>
    </source>
</evidence>